<keyword evidence="6" id="KW-1185">Reference proteome</keyword>
<organism evidence="5 6">
    <name type="scientific">Oxalicibacterium solurbis</name>
    <dbReference type="NCBI Taxonomy" id="69280"/>
    <lineage>
        <taxon>Bacteria</taxon>
        <taxon>Pseudomonadati</taxon>
        <taxon>Pseudomonadota</taxon>
        <taxon>Betaproteobacteria</taxon>
        <taxon>Burkholderiales</taxon>
        <taxon>Oxalobacteraceae</taxon>
        <taxon>Oxalicibacterium</taxon>
    </lineage>
</organism>
<reference evidence="5" key="2">
    <citation type="submission" date="2020-09" db="EMBL/GenBank/DDBJ databases">
        <authorList>
            <person name="Sun Q."/>
            <person name="Sedlacek I."/>
        </authorList>
    </citation>
    <scope>NUCLEOTIDE SEQUENCE</scope>
    <source>
        <strain evidence="5">CCM 7664</strain>
    </source>
</reference>
<comment type="caution">
    <text evidence="5">The sequence shown here is derived from an EMBL/GenBank/DDBJ whole genome shotgun (WGS) entry which is preliminary data.</text>
</comment>
<sequence>MKHAKPSYSLGFFLPHALRWLVTGSLLVALGIAVYIGIRFYHIDNQLYLWWRDMRPSQTATSPQAGSLPLQTYRMEIDGRAIDGIDRNLSGLAFNHEAKQLIAVINRPATLLTMDLEGHVLRRHRLRHASDVEGVAYLGNNRIALSEEGDNRILITALPAKADAELDLRNATSFTLDMGSDRDNAGFEGLGYDHRHDWLYVGKEHSPRGLYRISGLGENLRTGRVAIRVENLEHWLNDKRIGTDLASVDVNEANGHLLLLSEESQRIVELDTAGRVANQLELRDLADEGMPQPEGVALAPDGTLYLISEPNLFYRLKPPQ</sequence>
<keyword evidence="4" id="KW-0812">Transmembrane</keyword>
<keyword evidence="4" id="KW-1133">Transmembrane helix</keyword>
<dbReference type="RefSeq" id="WP_188422103.1">
    <property type="nucleotide sequence ID" value="NZ_BMDP01000003.1"/>
</dbReference>
<dbReference type="AlphaFoldDB" id="A0A8J3B517"/>
<evidence type="ECO:0000256" key="4">
    <source>
        <dbReference type="SAM" id="Phobius"/>
    </source>
</evidence>
<evidence type="ECO:0000256" key="3">
    <source>
        <dbReference type="ARBA" id="ARBA00023136"/>
    </source>
</evidence>
<keyword evidence="3 4" id="KW-0472">Membrane</keyword>
<dbReference type="GO" id="GO:0005886">
    <property type="term" value="C:plasma membrane"/>
    <property type="evidence" value="ECO:0007669"/>
    <property type="project" value="UniProtKB-SubCell"/>
</dbReference>
<evidence type="ECO:0000313" key="6">
    <source>
        <dbReference type="Proteomes" id="UP000627205"/>
    </source>
</evidence>
<protein>
    <recommendedName>
        <fullName evidence="7">SdiA-regulated domain-containing protein</fullName>
    </recommendedName>
</protein>
<dbReference type="SUPFAM" id="SSF50956">
    <property type="entry name" value="Thermostable phytase (3-phytase)"/>
    <property type="match status" value="1"/>
</dbReference>
<evidence type="ECO:0008006" key="7">
    <source>
        <dbReference type="Google" id="ProtNLM"/>
    </source>
</evidence>
<evidence type="ECO:0000256" key="1">
    <source>
        <dbReference type="ARBA" id="ARBA00004236"/>
    </source>
</evidence>
<keyword evidence="2" id="KW-1003">Cell membrane</keyword>
<gene>
    <name evidence="5" type="ORF">GCM10011430_24270</name>
</gene>
<dbReference type="Proteomes" id="UP000627205">
    <property type="component" value="Unassembled WGS sequence"/>
</dbReference>
<dbReference type="EMBL" id="BMDP01000003">
    <property type="protein sequence ID" value="GGI55253.1"/>
    <property type="molecule type" value="Genomic_DNA"/>
</dbReference>
<accession>A0A8J3B517</accession>
<reference evidence="5" key="1">
    <citation type="journal article" date="2014" name="Int. J. Syst. Evol. Microbiol.">
        <title>Complete genome sequence of Corynebacterium casei LMG S-19264T (=DSM 44701T), isolated from a smear-ripened cheese.</title>
        <authorList>
            <consortium name="US DOE Joint Genome Institute (JGI-PGF)"/>
            <person name="Walter F."/>
            <person name="Albersmeier A."/>
            <person name="Kalinowski J."/>
            <person name="Ruckert C."/>
        </authorList>
    </citation>
    <scope>NUCLEOTIDE SEQUENCE</scope>
    <source>
        <strain evidence="5">CCM 7664</strain>
    </source>
</reference>
<comment type="subcellular location">
    <subcellularLocation>
        <location evidence="1">Cell membrane</location>
    </subcellularLocation>
</comment>
<name>A0A8J3B517_9BURK</name>
<feature type="transmembrane region" description="Helical" evidence="4">
    <location>
        <begin position="20"/>
        <end position="38"/>
    </location>
</feature>
<dbReference type="InterPro" id="IPR009722">
    <property type="entry name" value="YjiK/CarP"/>
</dbReference>
<proteinExistence type="predicted"/>
<evidence type="ECO:0000313" key="5">
    <source>
        <dbReference type="EMBL" id="GGI55253.1"/>
    </source>
</evidence>
<evidence type="ECO:0000256" key="2">
    <source>
        <dbReference type="ARBA" id="ARBA00022475"/>
    </source>
</evidence>
<dbReference type="CDD" id="cd09971">
    <property type="entry name" value="SdiA-regulated"/>
    <property type="match status" value="1"/>
</dbReference>
<dbReference type="Pfam" id="PF06977">
    <property type="entry name" value="SdiA-regulated"/>
    <property type="match status" value="1"/>
</dbReference>